<name>A0A7C4FHF9_9CREN</name>
<sequence length="94" mass="10623">MCETLSQLYSIIIDRINRRPQGSYTAQLVEKGKGYIARKVGEEATEVIVASLIESKERLVQEVADLLYHLLVLMAVNNASIDEVCNELGRRMKK</sequence>
<comment type="subcellular location">
    <subcellularLocation>
        <location evidence="8">Cytoplasm</location>
    </subcellularLocation>
</comment>
<dbReference type="GO" id="GO:0005737">
    <property type="term" value="C:cytoplasm"/>
    <property type="evidence" value="ECO:0007669"/>
    <property type="project" value="UniProtKB-SubCell"/>
</dbReference>
<dbReference type="Pfam" id="PF01503">
    <property type="entry name" value="PRA-PH"/>
    <property type="match status" value="1"/>
</dbReference>
<dbReference type="HAMAP" id="MF_01020">
    <property type="entry name" value="HisE"/>
    <property type="match status" value="1"/>
</dbReference>
<dbReference type="GO" id="GO:0004636">
    <property type="term" value="F:phosphoribosyl-ATP diphosphatase activity"/>
    <property type="evidence" value="ECO:0007669"/>
    <property type="project" value="UniProtKB-UniRule"/>
</dbReference>
<keyword evidence="5 8" id="KW-0378">Hydrolase</keyword>
<dbReference type="Gene3D" id="1.10.287.1080">
    <property type="entry name" value="MazG-like"/>
    <property type="match status" value="1"/>
</dbReference>
<gene>
    <name evidence="8 9" type="primary">hisE</name>
    <name evidence="9" type="ORF">ENV14_04475</name>
</gene>
<evidence type="ECO:0000313" key="9">
    <source>
        <dbReference type="EMBL" id="HGI87630.1"/>
    </source>
</evidence>
<organism evidence="9">
    <name type="scientific">Ignisphaera aggregans</name>
    <dbReference type="NCBI Taxonomy" id="334771"/>
    <lineage>
        <taxon>Archaea</taxon>
        <taxon>Thermoproteota</taxon>
        <taxon>Thermoprotei</taxon>
        <taxon>Desulfurococcales</taxon>
        <taxon>Desulfurococcaceae</taxon>
        <taxon>Ignisphaera</taxon>
    </lineage>
</organism>
<dbReference type="UniPathway" id="UPA00031">
    <property type="reaction ID" value="UER00007"/>
</dbReference>
<keyword evidence="4 8" id="KW-0547">Nucleotide-binding</keyword>
<dbReference type="PANTHER" id="PTHR42945:SF1">
    <property type="entry name" value="HISTIDINE BIOSYNTHESIS BIFUNCTIONAL PROTEIN HIS7"/>
    <property type="match status" value="1"/>
</dbReference>
<proteinExistence type="inferred from homology"/>
<evidence type="ECO:0000256" key="7">
    <source>
        <dbReference type="ARBA" id="ARBA00023102"/>
    </source>
</evidence>
<keyword evidence="6 8" id="KW-0067">ATP-binding</keyword>
<reference evidence="9" key="1">
    <citation type="journal article" date="2020" name="mSystems">
        <title>Genome- and Community-Level Interaction Insights into Carbon Utilization and Element Cycling Functions of Hydrothermarchaeota in Hydrothermal Sediment.</title>
        <authorList>
            <person name="Zhou Z."/>
            <person name="Liu Y."/>
            <person name="Xu W."/>
            <person name="Pan J."/>
            <person name="Luo Z.H."/>
            <person name="Li M."/>
        </authorList>
    </citation>
    <scope>NUCLEOTIDE SEQUENCE [LARGE SCALE GENOMIC DNA]</scope>
    <source>
        <strain evidence="9">SpSt-732</strain>
    </source>
</reference>
<dbReference type="GO" id="GO:0000105">
    <property type="term" value="P:L-histidine biosynthetic process"/>
    <property type="evidence" value="ECO:0007669"/>
    <property type="project" value="UniProtKB-UniRule"/>
</dbReference>
<dbReference type="CDD" id="cd11534">
    <property type="entry name" value="NTP-PPase_HisIE_like"/>
    <property type="match status" value="1"/>
</dbReference>
<comment type="catalytic activity">
    <reaction evidence="1 8">
        <text>1-(5-phospho-beta-D-ribosyl)-ATP + H2O = 1-(5-phospho-beta-D-ribosyl)-5'-AMP + diphosphate + H(+)</text>
        <dbReference type="Rhea" id="RHEA:22828"/>
        <dbReference type="ChEBI" id="CHEBI:15377"/>
        <dbReference type="ChEBI" id="CHEBI:15378"/>
        <dbReference type="ChEBI" id="CHEBI:33019"/>
        <dbReference type="ChEBI" id="CHEBI:59457"/>
        <dbReference type="ChEBI" id="CHEBI:73183"/>
        <dbReference type="EC" id="3.6.1.31"/>
    </reaction>
</comment>
<evidence type="ECO:0000256" key="3">
    <source>
        <dbReference type="ARBA" id="ARBA00022605"/>
    </source>
</evidence>
<keyword evidence="3 8" id="KW-0028">Amino-acid biosynthesis</keyword>
<keyword evidence="8" id="KW-0963">Cytoplasm</keyword>
<dbReference type="EMBL" id="DTFF01000040">
    <property type="protein sequence ID" value="HGI87630.1"/>
    <property type="molecule type" value="Genomic_DNA"/>
</dbReference>
<comment type="pathway">
    <text evidence="2 8">Amino-acid biosynthesis; L-histidine biosynthesis; L-histidine from 5-phospho-alpha-D-ribose 1-diphosphate: step 2/9.</text>
</comment>
<dbReference type="AlphaFoldDB" id="A0A7C4FHF9"/>
<evidence type="ECO:0000256" key="4">
    <source>
        <dbReference type="ARBA" id="ARBA00022741"/>
    </source>
</evidence>
<dbReference type="NCBIfam" id="TIGR03188">
    <property type="entry name" value="histidine_hisI"/>
    <property type="match status" value="1"/>
</dbReference>
<evidence type="ECO:0000256" key="5">
    <source>
        <dbReference type="ARBA" id="ARBA00022801"/>
    </source>
</evidence>
<evidence type="ECO:0000256" key="8">
    <source>
        <dbReference type="HAMAP-Rule" id="MF_01020"/>
    </source>
</evidence>
<dbReference type="InterPro" id="IPR008179">
    <property type="entry name" value="HisE"/>
</dbReference>
<dbReference type="PANTHER" id="PTHR42945">
    <property type="entry name" value="HISTIDINE BIOSYNTHESIS BIFUNCTIONAL PROTEIN"/>
    <property type="match status" value="1"/>
</dbReference>
<evidence type="ECO:0000256" key="6">
    <source>
        <dbReference type="ARBA" id="ARBA00022840"/>
    </source>
</evidence>
<dbReference type="EC" id="3.6.1.31" evidence="8"/>
<dbReference type="InterPro" id="IPR021130">
    <property type="entry name" value="PRib-ATP_PPHydrolase-like"/>
</dbReference>
<comment type="caution">
    <text evidence="9">The sequence shown here is derived from an EMBL/GenBank/DDBJ whole genome shotgun (WGS) entry which is preliminary data.</text>
</comment>
<evidence type="ECO:0000256" key="1">
    <source>
        <dbReference type="ARBA" id="ARBA00001460"/>
    </source>
</evidence>
<comment type="similarity">
    <text evidence="8">Belongs to the PRA-PH family.</text>
</comment>
<accession>A0A7C4FHF9</accession>
<dbReference type="GO" id="GO:0005524">
    <property type="term" value="F:ATP binding"/>
    <property type="evidence" value="ECO:0007669"/>
    <property type="project" value="UniProtKB-KW"/>
</dbReference>
<keyword evidence="7 8" id="KW-0368">Histidine biosynthesis</keyword>
<protein>
    <recommendedName>
        <fullName evidence="8">Phosphoribosyl-ATP pyrophosphatase</fullName>
        <shortName evidence="8">PRA-PH</shortName>
        <ecNumber evidence="8">3.6.1.31</ecNumber>
    </recommendedName>
</protein>
<dbReference type="SUPFAM" id="SSF101386">
    <property type="entry name" value="all-alpha NTP pyrophosphatases"/>
    <property type="match status" value="1"/>
</dbReference>
<evidence type="ECO:0000256" key="2">
    <source>
        <dbReference type="ARBA" id="ARBA00005204"/>
    </source>
</evidence>